<keyword evidence="3" id="KW-0472">Membrane</keyword>
<evidence type="ECO:0000256" key="1">
    <source>
        <dbReference type="ARBA" id="ARBA00006068"/>
    </source>
</evidence>
<feature type="compositionally biased region" description="Basic and acidic residues" evidence="2">
    <location>
        <begin position="1"/>
        <end position="15"/>
    </location>
</feature>
<dbReference type="AlphaFoldDB" id="A0A561VT91"/>
<keyword evidence="3" id="KW-0812">Transmembrane</keyword>
<dbReference type="InterPro" id="IPR004474">
    <property type="entry name" value="LytR_CpsA_psr"/>
</dbReference>
<protein>
    <submittedName>
        <fullName evidence="5">LytR family transcriptional attenuator</fullName>
    </submittedName>
</protein>
<dbReference type="Pfam" id="PF03816">
    <property type="entry name" value="LytR_cpsA_psr"/>
    <property type="match status" value="1"/>
</dbReference>
<dbReference type="Proteomes" id="UP000317685">
    <property type="component" value="Unassembled WGS sequence"/>
</dbReference>
<sequence length="354" mass="37756">MIEDDLRAAFSRHEPLTPPTGPLRAAIDRLATVRRRRRRRWQAGGTALAMLGVLGIGVPLLTPERAGTPSAAGLVGEPGRPVPSGAVNILVLGIDRHTTQPPLADSVLLMHIPADRSRPYLISLPRDLKVPIPGHGADKLNSAFVFGAKGDKPDLAKGYELTRRTVADLTGVDIGTGVVLTYSALRSLTDEVGGVPVCLPRQVGSAHTRRVFPAGCQRLDGAAAVDLLRQRRGLPGGSQDRDRNGRLFAAGLVRAASDQDVLTDPVRLAKLLAVVGPDIVVSPDRSALPDLLRLVPDLRSVDPVGLTLPVTEPTGQDHYLHPDPTIAPELLTALREDRLGVWAARNPGLVDRAR</sequence>
<evidence type="ECO:0000313" key="5">
    <source>
        <dbReference type="EMBL" id="TWG14832.1"/>
    </source>
</evidence>
<feature type="domain" description="Cell envelope-related transcriptional attenuator" evidence="4">
    <location>
        <begin position="104"/>
        <end position="246"/>
    </location>
</feature>
<feature type="region of interest" description="Disordered" evidence="2">
    <location>
        <begin position="1"/>
        <end position="22"/>
    </location>
</feature>
<dbReference type="OrthoDB" id="5171929at2"/>
<gene>
    <name evidence="5" type="ORF">FHU34_11131</name>
</gene>
<evidence type="ECO:0000256" key="3">
    <source>
        <dbReference type="SAM" id="Phobius"/>
    </source>
</evidence>
<accession>A0A561VT91</accession>
<feature type="transmembrane region" description="Helical" evidence="3">
    <location>
        <begin position="43"/>
        <end position="61"/>
    </location>
</feature>
<evidence type="ECO:0000259" key="4">
    <source>
        <dbReference type="Pfam" id="PF03816"/>
    </source>
</evidence>
<dbReference type="PANTHER" id="PTHR33392">
    <property type="entry name" value="POLYISOPRENYL-TEICHOIC ACID--PEPTIDOGLYCAN TEICHOIC ACID TRANSFERASE TAGU"/>
    <property type="match status" value="1"/>
</dbReference>
<dbReference type="NCBIfam" id="TIGR00350">
    <property type="entry name" value="lytR_cpsA_psr"/>
    <property type="match status" value="1"/>
</dbReference>
<reference evidence="5 6" key="1">
    <citation type="submission" date="2019-06" db="EMBL/GenBank/DDBJ databases">
        <title>Sequencing the genomes of 1000 actinobacteria strains.</title>
        <authorList>
            <person name="Klenk H.-P."/>
        </authorList>
    </citation>
    <scope>NUCLEOTIDE SEQUENCE [LARGE SCALE GENOMIC DNA]</scope>
    <source>
        <strain evidence="5 6">DSM 45885</strain>
    </source>
</reference>
<comment type="caution">
    <text evidence="5">The sequence shown here is derived from an EMBL/GenBank/DDBJ whole genome shotgun (WGS) entry which is preliminary data.</text>
</comment>
<dbReference type="EMBL" id="VIWZ01000001">
    <property type="protein sequence ID" value="TWG14832.1"/>
    <property type="molecule type" value="Genomic_DNA"/>
</dbReference>
<evidence type="ECO:0000313" key="6">
    <source>
        <dbReference type="Proteomes" id="UP000317685"/>
    </source>
</evidence>
<organism evidence="5 6">
    <name type="scientific">Micromonospora taraxaci</name>
    <dbReference type="NCBI Taxonomy" id="1316803"/>
    <lineage>
        <taxon>Bacteria</taxon>
        <taxon>Bacillati</taxon>
        <taxon>Actinomycetota</taxon>
        <taxon>Actinomycetes</taxon>
        <taxon>Micromonosporales</taxon>
        <taxon>Micromonosporaceae</taxon>
        <taxon>Micromonospora</taxon>
    </lineage>
</organism>
<dbReference type="RefSeq" id="WP_145778205.1">
    <property type="nucleotide sequence ID" value="NZ_VIWZ01000001.1"/>
</dbReference>
<name>A0A561VT91_9ACTN</name>
<evidence type="ECO:0000256" key="2">
    <source>
        <dbReference type="SAM" id="MobiDB-lite"/>
    </source>
</evidence>
<keyword evidence="3" id="KW-1133">Transmembrane helix</keyword>
<comment type="similarity">
    <text evidence="1">Belongs to the LytR/CpsA/Psr (LCP) family.</text>
</comment>
<dbReference type="Gene3D" id="3.40.630.190">
    <property type="entry name" value="LCP protein"/>
    <property type="match status" value="1"/>
</dbReference>
<keyword evidence="6" id="KW-1185">Reference proteome</keyword>
<dbReference type="PANTHER" id="PTHR33392:SF6">
    <property type="entry name" value="POLYISOPRENYL-TEICHOIC ACID--PEPTIDOGLYCAN TEICHOIC ACID TRANSFERASE TAGU"/>
    <property type="match status" value="1"/>
</dbReference>
<dbReference type="InterPro" id="IPR050922">
    <property type="entry name" value="LytR/CpsA/Psr_CW_biosynth"/>
</dbReference>
<proteinExistence type="inferred from homology"/>
<dbReference type="GeneID" id="300125789"/>